<keyword evidence="4" id="KW-1185">Reference proteome</keyword>
<name>A0AAD3P2Y6_NEPGR</name>
<organism evidence="3 4">
    <name type="scientific">Nepenthes gracilis</name>
    <name type="common">Slender pitcher plant</name>
    <dbReference type="NCBI Taxonomy" id="150966"/>
    <lineage>
        <taxon>Eukaryota</taxon>
        <taxon>Viridiplantae</taxon>
        <taxon>Streptophyta</taxon>
        <taxon>Embryophyta</taxon>
        <taxon>Tracheophyta</taxon>
        <taxon>Spermatophyta</taxon>
        <taxon>Magnoliopsida</taxon>
        <taxon>eudicotyledons</taxon>
        <taxon>Gunneridae</taxon>
        <taxon>Pentapetalae</taxon>
        <taxon>Caryophyllales</taxon>
        <taxon>Nepenthaceae</taxon>
        <taxon>Nepenthes</taxon>
    </lineage>
</organism>
<sequence length="99" mass="11000">MGRRKDTQNPQLDLKLNLSPPRETGQVSSPEASPPRSSVTSEENLRYSSSPEATSMVLAGCQRCLMYIMLAESDPRCPRCKSTALLEFLQEDVNKKSPI</sequence>
<evidence type="ECO:0000259" key="2">
    <source>
        <dbReference type="Pfam" id="PF24747"/>
    </source>
</evidence>
<protein>
    <recommendedName>
        <fullName evidence="2">GIR1-like zinc ribbon domain-containing protein</fullName>
    </recommendedName>
</protein>
<dbReference type="AlphaFoldDB" id="A0AAD3P2Y6"/>
<evidence type="ECO:0000256" key="1">
    <source>
        <dbReference type="SAM" id="MobiDB-lite"/>
    </source>
</evidence>
<evidence type="ECO:0000313" key="3">
    <source>
        <dbReference type="EMBL" id="GMG98425.1"/>
    </source>
</evidence>
<proteinExistence type="predicted"/>
<dbReference type="InterPro" id="IPR056440">
    <property type="entry name" value="Zn-ribbon_GIR1"/>
</dbReference>
<dbReference type="InterPro" id="IPR055281">
    <property type="entry name" value="GIR1-2/SIED1"/>
</dbReference>
<evidence type="ECO:0000313" key="4">
    <source>
        <dbReference type="Proteomes" id="UP001279734"/>
    </source>
</evidence>
<feature type="domain" description="GIR1-like zinc ribbon" evidence="2">
    <location>
        <begin position="54"/>
        <end position="90"/>
    </location>
</feature>
<comment type="caution">
    <text evidence="3">The sequence shown here is derived from an EMBL/GenBank/DDBJ whole genome shotgun (WGS) entry which is preliminary data.</text>
</comment>
<dbReference type="PANTHER" id="PTHR33177">
    <property type="entry name" value="PUTATIVE-RELATED"/>
    <property type="match status" value="1"/>
</dbReference>
<accession>A0AAD3P2Y6</accession>
<gene>
    <name evidence="3" type="ORF">Nepgr_000265</name>
</gene>
<dbReference type="EMBL" id="BSYO01000001">
    <property type="protein sequence ID" value="GMG98425.1"/>
    <property type="molecule type" value="Genomic_DNA"/>
</dbReference>
<dbReference type="Proteomes" id="UP001279734">
    <property type="component" value="Unassembled WGS sequence"/>
</dbReference>
<feature type="region of interest" description="Disordered" evidence="1">
    <location>
        <begin position="1"/>
        <end position="52"/>
    </location>
</feature>
<dbReference type="PANTHER" id="PTHR33177:SF74">
    <property type="entry name" value="PROTEIN GL2-INTERACTING REPRESSOR 1"/>
    <property type="match status" value="1"/>
</dbReference>
<reference evidence="3" key="1">
    <citation type="submission" date="2023-05" db="EMBL/GenBank/DDBJ databases">
        <title>Nepenthes gracilis genome sequencing.</title>
        <authorList>
            <person name="Fukushima K."/>
        </authorList>
    </citation>
    <scope>NUCLEOTIDE SEQUENCE</scope>
    <source>
        <strain evidence="3">SING2019-196</strain>
    </source>
</reference>
<dbReference type="Pfam" id="PF24747">
    <property type="entry name" value="Zn-ribbon_GIR1"/>
    <property type="match status" value="1"/>
</dbReference>
<feature type="compositionally biased region" description="Polar residues" evidence="1">
    <location>
        <begin position="25"/>
        <end position="52"/>
    </location>
</feature>